<proteinExistence type="predicted"/>
<reference evidence="1 2" key="1">
    <citation type="submission" date="2020-03" db="EMBL/GenBank/DDBJ databases">
        <title>Screen low temperature-resistant strains for efficient degradation of petroleum hydrocarbons under the low temperature.</title>
        <authorList>
            <person name="Wang Y."/>
            <person name="Chen J."/>
        </authorList>
    </citation>
    <scope>NUCLEOTIDE SEQUENCE [LARGE SCALE GENOMIC DNA]</scope>
    <source>
        <strain evidence="1 2">KB1</strain>
    </source>
</reference>
<accession>A0A6G9D189</accession>
<gene>
    <name evidence="1" type="ORF">G9444_5810</name>
</gene>
<evidence type="ECO:0000313" key="2">
    <source>
        <dbReference type="Proteomes" id="UP000502345"/>
    </source>
</evidence>
<dbReference type="AlphaFoldDB" id="A0A6G9D189"/>
<protein>
    <submittedName>
        <fullName evidence="1">Uncharacterized protein</fullName>
    </submittedName>
</protein>
<name>A0A6G9D189_RHOER</name>
<evidence type="ECO:0000313" key="1">
    <source>
        <dbReference type="EMBL" id="QIP43053.1"/>
    </source>
</evidence>
<dbReference type="EMBL" id="CP050124">
    <property type="protein sequence ID" value="QIP43053.1"/>
    <property type="molecule type" value="Genomic_DNA"/>
</dbReference>
<dbReference type="Proteomes" id="UP000502345">
    <property type="component" value="Chromosome"/>
</dbReference>
<organism evidence="1 2">
    <name type="scientific">Rhodococcus erythropolis</name>
    <name type="common">Arthrobacter picolinophilus</name>
    <dbReference type="NCBI Taxonomy" id="1833"/>
    <lineage>
        <taxon>Bacteria</taxon>
        <taxon>Bacillati</taxon>
        <taxon>Actinomycetota</taxon>
        <taxon>Actinomycetes</taxon>
        <taxon>Mycobacteriales</taxon>
        <taxon>Nocardiaceae</taxon>
        <taxon>Rhodococcus</taxon>
        <taxon>Rhodococcus erythropolis group</taxon>
    </lineage>
</organism>
<sequence length="30" mass="3510">MFQAFFELLCALFEAVANDPTFRVRDFLTP</sequence>